<dbReference type="Pfam" id="PF13302">
    <property type="entry name" value="Acetyltransf_3"/>
    <property type="match status" value="1"/>
</dbReference>
<gene>
    <name evidence="2" type="ORF">B0H16DRAFT_1581997</name>
</gene>
<dbReference type="PANTHER" id="PTHR43441:SF5">
    <property type="entry name" value="FAMILY ACETYLTRANSFERASE, PUTATIVE-RELATED"/>
    <property type="match status" value="1"/>
</dbReference>
<evidence type="ECO:0000313" key="3">
    <source>
        <dbReference type="Proteomes" id="UP001215598"/>
    </source>
</evidence>
<dbReference type="InterPro" id="IPR016181">
    <property type="entry name" value="Acyl_CoA_acyltransferase"/>
</dbReference>
<dbReference type="Gene3D" id="3.40.630.30">
    <property type="match status" value="1"/>
</dbReference>
<keyword evidence="3" id="KW-1185">Reference proteome</keyword>
<proteinExistence type="predicted"/>
<dbReference type="InterPro" id="IPR000182">
    <property type="entry name" value="GNAT_dom"/>
</dbReference>
<reference evidence="2" key="1">
    <citation type="submission" date="2023-03" db="EMBL/GenBank/DDBJ databases">
        <title>Massive genome expansion in bonnet fungi (Mycena s.s.) driven by repeated elements and novel gene families across ecological guilds.</title>
        <authorList>
            <consortium name="Lawrence Berkeley National Laboratory"/>
            <person name="Harder C.B."/>
            <person name="Miyauchi S."/>
            <person name="Viragh M."/>
            <person name="Kuo A."/>
            <person name="Thoen E."/>
            <person name="Andreopoulos B."/>
            <person name="Lu D."/>
            <person name="Skrede I."/>
            <person name="Drula E."/>
            <person name="Henrissat B."/>
            <person name="Morin E."/>
            <person name="Kohler A."/>
            <person name="Barry K."/>
            <person name="LaButti K."/>
            <person name="Morin E."/>
            <person name="Salamov A."/>
            <person name="Lipzen A."/>
            <person name="Mereny Z."/>
            <person name="Hegedus B."/>
            <person name="Baldrian P."/>
            <person name="Stursova M."/>
            <person name="Weitz H."/>
            <person name="Taylor A."/>
            <person name="Grigoriev I.V."/>
            <person name="Nagy L.G."/>
            <person name="Martin F."/>
            <person name="Kauserud H."/>
        </authorList>
    </citation>
    <scope>NUCLEOTIDE SEQUENCE</scope>
    <source>
        <strain evidence="2">CBHHK182m</strain>
    </source>
</reference>
<name>A0AAD7MT61_9AGAR</name>
<dbReference type="SUPFAM" id="SSF55729">
    <property type="entry name" value="Acyl-CoA N-acyltransferases (Nat)"/>
    <property type="match status" value="1"/>
</dbReference>
<evidence type="ECO:0000313" key="2">
    <source>
        <dbReference type="EMBL" id="KAJ7732119.1"/>
    </source>
</evidence>
<dbReference type="GO" id="GO:0008999">
    <property type="term" value="F:protein-N-terminal-alanine acetyltransferase activity"/>
    <property type="evidence" value="ECO:0007669"/>
    <property type="project" value="TreeGrafter"/>
</dbReference>
<dbReference type="EMBL" id="JARKIB010000147">
    <property type="protein sequence ID" value="KAJ7732119.1"/>
    <property type="molecule type" value="Genomic_DNA"/>
</dbReference>
<dbReference type="GO" id="GO:1990189">
    <property type="term" value="F:protein N-terminal-serine acetyltransferase activity"/>
    <property type="evidence" value="ECO:0007669"/>
    <property type="project" value="TreeGrafter"/>
</dbReference>
<comment type="caution">
    <text evidence="2">The sequence shown here is derived from an EMBL/GenBank/DDBJ whole genome shotgun (WGS) entry which is preliminary data.</text>
</comment>
<protein>
    <recommendedName>
        <fullName evidence="1">N-acetyltransferase domain-containing protein</fullName>
    </recommendedName>
</protein>
<dbReference type="Proteomes" id="UP001215598">
    <property type="component" value="Unassembled WGS sequence"/>
</dbReference>
<dbReference type="AlphaFoldDB" id="A0AAD7MT61"/>
<organism evidence="2 3">
    <name type="scientific">Mycena metata</name>
    <dbReference type="NCBI Taxonomy" id="1033252"/>
    <lineage>
        <taxon>Eukaryota</taxon>
        <taxon>Fungi</taxon>
        <taxon>Dikarya</taxon>
        <taxon>Basidiomycota</taxon>
        <taxon>Agaricomycotina</taxon>
        <taxon>Agaricomycetes</taxon>
        <taxon>Agaricomycetidae</taxon>
        <taxon>Agaricales</taxon>
        <taxon>Marasmiineae</taxon>
        <taxon>Mycenaceae</taxon>
        <taxon>Mycena</taxon>
    </lineage>
</organism>
<sequence>MSYLNSQKIVPRPVPVLDNLHETTPVEQYDLNSVLPAPKSPLQTALVTVEPFIPVLHVDALSQAFCAPPTSDPDIWFYPYPKGKPFESKQETLIYVEKQRLRANLLTFAVTDRKSGDLAGIMSLGCDPAQATLDVKLMGLKIFPKFRGTHVFIHGCYLLLSFALDPVDEGGLGLVRVGWRTPPENIQSQKAAEKAGLAREGIMRCYEVSPNLGPSSPYPEVLVPDGSGRMTEDAVVYSVTCYDWLAEGKRDRLRKML</sequence>
<accession>A0AAD7MT61</accession>
<dbReference type="InterPro" id="IPR051908">
    <property type="entry name" value="Ribosomal_N-acetyltransferase"/>
</dbReference>
<feature type="domain" description="N-acetyltransferase" evidence="1">
    <location>
        <begin position="70"/>
        <end position="197"/>
    </location>
</feature>
<dbReference type="PANTHER" id="PTHR43441">
    <property type="entry name" value="RIBOSOMAL-PROTEIN-SERINE ACETYLTRANSFERASE"/>
    <property type="match status" value="1"/>
</dbReference>
<evidence type="ECO:0000259" key="1">
    <source>
        <dbReference type="Pfam" id="PF13302"/>
    </source>
</evidence>